<accession>A0A5B7EJ50</accession>
<evidence type="ECO:0000313" key="2">
    <source>
        <dbReference type="Proteomes" id="UP000324222"/>
    </source>
</evidence>
<comment type="caution">
    <text evidence="1">The sequence shown here is derived from an EMBL/GenBank/DDBJ whole genome shotgun (WGS) entry which is preliminary data.</text>
</comment>
<dbReference type="AlphaFoldDB" id="A0A5B7EJ50"/>
<sequence>MYRDTHWLGPRGGWRTLGLVIWGRLDRSRNWLGPGTGRYTLGLVLAGLMSRGEPGRAPSVLQIGPGCSGMYVVALPGWSRKVRDDELAVFYCQKPPGRTGVFRGSV</sequence>
<evidence type="ECO:0000313" key="1">
    <source>
        <dbReference type="EMBL" id="MPC33226.1"/>
    </source>
</evidence>
<proteinExistence type="predicted"/>
<gene>
    <name evidence="1" type="ORF">E2C01_026569</name>
</gene>
<keyword evidence="2" id="KW-1185">Reference proteome</keyword>
<dbReference type="Proteomes" id="UP000324222">
    <property type="component" value="Unassembled WGS sequence"/>
</dbReference>
<dbReference type="EMBL" id="VSRR010002787">
    <property type="protein sequence ID" value="MPC33226.1"/>
    <property type="molecule type" value="Genomic_DNA"/>
</dbReference>
<organism evidence="1 2">
    <name type="scientific">Portunus trituberculatus</name>
    <name type="common">Swimming crab</name>
    <name type="synonym">Neptunus trituberculatus</name>
    <dbReference type="NCBI Taxonomy" id="210409"/>
    <lineage>
        <taxon>Eukaryota</taxon>
        <taxon>Metazoa</taxon>
        <taxon>Ecdysozoa</taxon>
        <taxon>Arthropoda</taxon>
        <taxon>Crustacea</taxon>
        <taxon>Multicrustacea</taxon>
        <taxon>Malacostraca</taxon>
        <taxon>Eumalacostraca</taxon>
        <taxon>Eucarida</taxon>
        <taxon>Decapoda</taxon>
        <taxon>Pleocyemata</taxon>
        <taxon>Brachyura</taxon>
        <taxon>Eubrachyura</taxon>
        <taxon>Portunoidea</taxon>
        <taxon>Portunidae</taxon>
        <taxon>Portuninae</taxon>
        <taxon>Portunus</taxon>
    </lineage>
</organism>
<name>A0A5B7EJ50_PORTR</name>
<reference evidence="1 2" key="1">
    <citation type="submission" date="2019-05" db="EMBL/GenBank/DDBJ databases">
        <title>Another draft genome of Portunus trituberculatus and its Hox gene families provides insights of decapod evolution.</title>
        <authorList>
            <person name="Jeong J.-H."/>
            <person name="Song I."/>
            <person name="Kim S."/>
            <person name="Choi T."/>
            <person name="Kim D."/>
            <person name="Ryu S."/>
            <person name="Kim W."/>
        </authorList>
    </citation>
    <scope>NUCLEOTIDE SEQUENCE [LARGE SCALE GENOMIC DNA]</scope>
    <source>
        <tissue evidence="1">Muscle</tissue>
    </source>
</reference>
<protein>
    <submittedName>
        <fullName evidence="1">Uncharacterized protein</fullName>
    </submittedName>
</protein>